<gene>
    <name evidence="1" type="ORF">J0P97_12375</name>
</gene>
<dbReference type="EMBL" id="JAFLHG010000011">
    <property type="protein sequence ID" value="MBT8798861.1"/>
    <property type="molecule type" value="Genomic_DNA"/>
</dbReference>
<protein>
    <submittedName>
        <fullName evidence="1">DNA mismatch repair protein</fullName>
    </submittedName>
</protein>
<dbReference type="Proteomes" id="UP000740605">
    <property type="component" value="Unassembled WGS sequence"/>
</dbReference>
<comment type="caution">
    <text evidence="1">The sequence shown here is derived from an EMBL/GenBank/DDBJ whole genome shotgun (WGS) entry which is preliminary data.</text>
</comment>
<sequence length="74" mass="8611">MALGIRGISLRRVSSRRWRVLEQTGRVVGHLRVEATSQGERFHAERFDLAAARMREVGAFWSPREAVECLRYLR</sequence>
<reference evidence="1 2" key="1">
    <citation type="submission" date="2021-03" db="EMBL/GenBank/DDBJ databases">
        <title>Microbacterium pauli sp. nov., isolated from microfiltered milk.</title>
        <authorList>
            <person name="Bellassi P."/>
            <person name="Fontana A."/>
            <person name="Callegari M.L."/>
            <person name="Lorenzo M."/>
            <person name="Cappa F."/>
        </authorList>
    </citation>
    <scope>NUCLEOTIDE SEQUENCE [LARGE SCALE GENOMIC DNA]</scope>
    <source>
        <strain evidence="1 2">DSM 18909</strain>
    </source>
</reference>
<accession>A0ABS5XY48</accession>
<proteinExistence type="predicted"/>
<evidence type="ECO:0000313" key="1">
    <source>
        <dbReference type="EMBL" id="MBT8798861.1"/>
    </source>
</evidence>
<keyword evidence="2" id="KW-1185">Reference proteome</keyword>
<organism evidence="1 2">
    <name type="scientific">Microbacterium flavum</name>
    <dbReference type="NCBI Taxonomy" id="415216"/>
    <lineage>
        <taxon>Bacteria</taxon>
        <taxon>Bacillati</taxon>
        <taxon>Actinomycetota</taxon>
        <taxon>Actinomycetes</taxon>
        <taxon>Micrococcales</taxon>
        <taxon>Microbacteriaceae</taxon>
        <taxon>Microbacterium</taxon>
    </lineage>
</organism>
<name>A0ABS5XY48_9MICO</name>
<evidence type="ECO:0000313" key="2">
    <source>
        <dbReference type="Proteomes" id="UP000740605"/>
    </source>
</evidence>